<proteinExistence type="predicted"/>
<reference evidence="2" key="2">
    <citation type="submission" date="2020-11" db="EMBL/GenBank/DDBJ databases">
        <authorList>
            <person name="McCartney M.A."/>
            <person name="Auch B."/>
            <person name="Kono T."/>
            <person name="Mallez S."/>
            <person name="Becker A."/>
            <person name="Gohl D.M."/>
            <person name="Silverstein K.A.T."/>
            <person name="Koren S."/>
            <person name="Bechman K.B."/>
            <person name="Herman A."/>
            <person name="Abrahante J.E."/>
            <person name="Garbe J."/>
        </authorList>
    </citation>
    <scope>NUCLEOTIDE SEQUENCE</scope>
    <source>
        <strain evidence="2">Duluth1</strain>
        <tissue evidence="2">Whole animal</tissue>
    </source>
</reference>
<evidence type="ECO:0000256" key="1">
    <source>
        <dbReference type="SAM" id="MobiDB-lite"/>
    </source>
</evidence>
<comment type="caution">
    <text evidence="2">The sequence shown here is derived from an EMBL/GenBank/DDBJ whole genome shotgun (WGS) entry which is preliminary data.</text>
</comment>
<protein>
    <submittedName>
        <fullName evidence="2">Uncharacterized protein</fullName>
    </submittedName>
</protein>
<name>A0A9D4CXW9_DREPO</name>
<organism evidence="2 3">
    <name type="scientific">Dreissena polymorpha</name>
    <name type="common">Zebra mussel</name>
    <name type="synonym">Mytilus polymorpha</name>
    <dbReference type="NCBI Taxonomy" id="45954"/>
    <lineage>
        <taxon>Eukaryota</taxon>
        <taxon>Metazoa</taxon>
        <taxon>Spiralia</taxon>
        <taxon>Lophotrochozoa</taxon>
        <taxon>Mollusca</taxon>
        <taxon>Bivalvia</taxon>
        <taxon>Autobranchia</taxon>
        <taxon>Heteroconchia</taxon>
        <taxon>Euheterodonta</taxon>
        <taxon>Imparidentia</taxon>
        <taxon>Neoheterodontei</taxon>
        <taxon>Myida</taxon>
        <taxon>Dreissenoidea</taxon>
        <taxon>Dreissenidae</taxon>
        <taxon>Dreissena</taxon>
    </lineage>
</organism>
<accession>A0A9D4CXW9</accession>
<reference evidence="2" key="1">
    <citation type="journal article" date="2019" name="bioRxiv">
        <title>The Genome of the Zebra Mussel, Dreissena polymorpha: A Resource for Invasive Species Research.</title>
        <authorList>
            <person name="McCartney M.A."/>
            <person name="Auch B."/>
            <person name="Kono T."/>
            <person name="Mallez S."/>
            <person name="Zhang Y."/>
            <person name="Obille A."/>
            <person name="Becker A."/>
            <person name="Abrahante J.E."/>
            <person name="Garbe J."/>
            <person name="Badalamenti J.P."/>
            <person name="Herman A."/>
            <person name="Mangelson H."/>
            <person name="Liachko I."/>
            <person name="Sullivan S."/>
            <person name="Sone E.D."/>
            <person name="Koren S."/>
            <person name="Silverstein K.A.T."/>
            <person name="Beckman K.B."/>
            <person name="Gohl D.M."/>
        </authorList>
    </citation>
    <scope>NUCLEOTIDE SEQUENCE</scope>
    <source>
        <strain evidence="2">Duluth1</strain>
        <tissue evidence="2">Whole animal</tissue>
    </source>
</reference>
<evidence type="ECO:0000313" key="2">
    <source>
        <dbReference type="EMBL" id="KAH3734532.1"/>
    </source>
</evidence>
<sequence>MPPANSGAPPEQYRRRPGATGADRSSAGFHLGTPGDNRGYAGTLQAFTGAIPATTGALPGLDRDKP</sequence>
<dbReference type="AlphaFoldDB" id="A0A9D4CXW9"/>
<dbReference type="EMBL" id="JAIWYP010000011">
    <property type="protein sequence ID" value="KAH3734532.1"/>
    <property type="molecule type" value="Genomic_DNA"/>
</dbReference>
<keyword evidence="3" id="KW-1185">Reference proteome</keyword>
<dbReference type="Proteomes" id="UP000828390">
    <property type="component" value="Unassembled WGS sequence"/>
</dbReference>
<feature type="region of interest" description="Disordered" evidence="1">
    <location>
        <begin position="1"/>
        <end position="41"/>
    </location>
</feature>
<evidence type="ECO:0000313" key="3">
    <source>
        <dbReference type="Proteomes" id="UP000828390"/>
    </source>
</evidence>
<gene>
    <name evidence="2" type="ORF">DPMN_040971</name>
</gene>